<dbReference type="STRING" id="716544.wcw_0374"/>
<feature type="domain" description="Pseudouridine synthase I TruA alpha/beta" evidence="8">
    <location>
        <begin position="145"/>
        <end position="247"/>
    </location>
</feature>
<protein>
    <recommendedName>
        <fullName evidence="4">tRNA pseudouridine synthase A</fullName>
        <ecNumber evidence="4">5.4.99.12</ecNumber>
    </recommendedName>
    <alternativeName>
        <fullName evidence="4">tRNA pseudouridine(38-40) synthase</fullName>
    </alternativeName>
    <alternativeName>
        <fullName evidence="4">tRNA pseudouridylate synthase I</fullName>
    </alternativeName>
    <alternativeName>
        <fullName evidence="4">tRNA-uridine isomerase I</fullName>
    </alternativeName>
</protein>
<evidence type="ECO:0000256" key="6">
    <source>
        <dbReference type="PIRSR" id="PIRSR001430-2"/>
    </source>
</evidence>
<dbReference type="InterPro" id="IPR020094">
    <property type="entry name" value="TruA/RsuA/RluB/E/F_N"/>
</dbReference>
<evidence type="ECO:0000256" key="7">
    <source>
        <dbReference type="RuleBase" id="RU003792"/>
    </source>
</evidence>
<dbReference type="SUPFAM" id="SSF55120">
    <property type="entry name" value="Pseudouridine synthase"/>
    <property type="match status" value="1"/>
</dbReference>
<evidence type="ECO:0000259" key="8">
    <source>
        <dbReference type="Pfam" id="PF01416"/>
    </source>
</evidence>
<keyword evidence="3 4" id="KW-0413">Isomerase</keyword>
<dbReference type="EC" id="5.4.99.12" evidence="4"/>
<dbReference type="EMBL" id="CP001928">
    <property type="protein sequence ID" value="ADI37746.1"/>
    <property type="molecule type" value="Genomic_DNA"/>
</dbReference>
<dbReference type="HAMAP" id="MF_00171">
    <property type="entry name" value="TruA"/>
    <property type="match status" value="1"/>
</dbReference>
<feature type="domain" description="Pseudouridine synthase I TruA alpha/beta" evidence="8">
    <location>
        <begin position="7"/>
        <end position="104"/>
    </location>
</feature>
<dbReference type="AlphaFoldDB" id="D6YUD5"/>
<comment type="caution">
    <text evidence="4">Lacks conserved residue(s) required for the propagation of feature annotation.</text>
</comment>
<dbReference type="PIRSF" id="PIRSF001430">
    <property type="entry name" value="tRNA_psdUrid_synth"/>
    <property type="match status" value="1"/>
</dbReference>
<evidence type="ECO:0000256" key="4">
    <source>
        <dbReference type="HAMAP-Rule" id="MF_00171"/>
    </source>
</evidence>
<feature type="binding site" evidence="4 6">
    <location>
        <position position="110"/>
    </location>
    <ligand>
        <name>substrate</name>
    </ligand>
</feature>
<dbReference type="NCBIfam" id="TIGR00071">
    <property type="entry name" value="hisT_truA"/>
    <property type="match status" value="1"/>
</dbReference>
<evidence type="ECO:0000313" key="10">
    <source>
        <dbReference type="Proteomes" id="UP000001505"/>
    </source>
</evidence>
<keyword evidence="2 4" id="KW-0819">tRNA processing</keyword>
<dbReference type="KEGG" id="wch:wcw_0374"/>
<dbReference type="GO" id="GO:0003723">
    <property type="term" value="F:RNA binding"/>
    <property type="evidence" value="ECO:0007669"/>
    <property type="project" value="InterPro"/>
</dbReference>
<comment type="function">
    <text evidence="4">Formation of pseudouridine at positions 38, 39 and 40 in the anticodon stem and loop of transfer RNAs.</text>
</comment>
<accession>D6YUD5</accession>
<dbReference type="RefSeq" id="WP_013181474.1">
    <property type="nucleotide sequence ID" value="NC_014225.1"/>
</dbReference>
<name>D6YUD5_WADCW</name>
<evidence type="ECO:0000256" key="2">
    <source>
        <dbReference type="ARBA" id="ARBA00022694"/>
    </source>
</evidence>
<comment type="catalytic activity">
    <reaction evidence="4 7">
        <text>uridine(38/39/40) in tRNA = pseudouridine(38/39/40) in tRNA</text>
        <dbReference type="Rhea" id="RHEA:22376"/>
        <dbReference type="Rhea" id="RHEA-COMP:10085"/>
        <dbReference type="Rhea" id="RHEA-COMP:10087"/>
        <dbReference type="ChEBI" id="CHEBI:65314"/>
        <dbReference type="ChEBI" id="CHEBI:65315"/>
        <dbReference type="EC" id="5.4.99.12"/>
    </reaction>
</comment>
<dbReference type="Gene3D" id="3.30.70.580">
    <property type="entry name" value="Pseudouridine synthase I, catalytic domain, N-terminal subdomain"/>
    <property type="match status" value="1"/>
</dbReference>
<sequence length="254" mass="28659">MKKYKLIIAYDGTQYSGWQMQPNALSIQEVLEEKLKVLTKTRTSLTGAGRTDAGVHAIGQVAHFKVEAPFNPSLLRLSLNGLLPKDIRIMDVEEVPLDFHARYSATNKIYYYHLNLGPVQDPFEKQYSWNITNSLNMELLKKGISYLIGTHNFSAFANEANQGAAKKNPIRTLKRISVVPERIGMRLEFEGESFLYKMVRNMTGTLIDVAKGKLSPEEIKKILESKDRRNAGRAAPAKGLFLVRIDYVSNPLKS</sequence>
<dbReference type="GO" id="GO:0031119">
    <property type="term" value="P:tRNA pseudouridine synthesis"/>
    <property type="evidence" value="ECO:0007669"/>
    <property type="project" value="UniProtKB-UniRule"/>
</dbReference>
<dbReference type="PANTHER" id="PTHR11142">
    <property type="entry name" value="PSEUDOURIDYLATE SYNTHASE"/>
    <property type="match status" value="1"/>
</dbReference>
<dbReference type="OrthoDB" id="9811823at2"/>
<dbReference type="FunFam" id="3.30.70.580:FF:000001">
    <property type="entry name" value="tRNA pseudouridine synthase A"/>
    <property type="match status" value="1"/>
</dbReference>
<gene>
    <name evidence="4" type="primary">truA</name>
    <name evidence="9" type="ordered locus">wcw_0374</name>
</gene>
<dbReference type="InterPro" id="IPR020095">
    <property type="entry name" value="PsdUridine_synth_TruA_C"/>
</dbReference>
<dbReference type="CDD" id="cd02570">
    <property type="entry name" value="PseudoU_synth_EcTruA"/>
    <property type="match status" value="1"/>
</dbReference>
<dbReference type="GO" id="GO:0160147">
    <property type="term" value="F:tRNA pseudouridine(38-40) synthase activity"/>
    <property type="evidence" value="ECO:0007669"/>
    <property type="project" value="UniProtKB-EC"/>
</dbReference>
<dbReference type="InterPro" id="IPR020097">
    <property type="entry name" value="PsdUridine_synth_TruA_a/b_dom"/>
</dbReference>
<evidence type="ECO:0000256" key="1">
    <source>
        <dbReference type="ARBA" id="ARBA00009375"/>
    </source>
</evidence>
<evidence type="ECO:0000256" key="3">
    <source>
        <dbReference type="ARBA" id="ARBA00023235"/>
    </source>
</evidence>
<feature type="active site" description="Nucleophile" evidence="4 5">
    <location>
        <position position="52"/>
    </location>
</feature>
<evidence type="ECO:0000313" key="9">
    <source>
        <dbReference type="EMBL" id="ADI37746.1"/>
    </source>
</evidence>
<dbReference type="HOGENOM" id="CLU_014673_0_1_0"/>
<proteinExistence type="inferred from homology"/>
<evidence type="ECO:0000256" key="5">
    <source>
        <dbReference type="PIRSR" id="PIRSR001430-1"/>
    </source>
</evidence>
<reference evidence="9 10" key="1">
    <citation type="journal article" date="2010" name="PLoS ONE">
        <title>The Waddlia genome: a window into chlamydial biology.</title>
        <authorList>
            <person name="Bertelli C."/>
            <person name="Collyn F."/>
            <person name="Croxatto A."/>
            <person name="Ruckert C."/>
            <person name="Polkinghorne A."/>
            <person name="Kebbi-Beghdadi C."/>
            <person name="Goesmann A."/>
            <person name="Vaughan L."/>
            <person name="Greub G."/>
        </authorList>
    </citation>
    <scope>NUCLEOTIDE SEQUENCE [LARGE SCALE GENOMIC DNA]</scope>
    <source>
        <strain evidence="10">ATCC VR-1470 / WSU 86-1044</strain>
    </source>
</reference>
<dbReference type="PANTHER" id="PTHR11142:SF0">
    <property type="entry name" value="TRNA PSEUDOURIDINE SYNTHASE-LIKE 1"/>
    <property type="match status" value="1"/>
</dbReference>
<dbReference type="InterPro" id="IPR001406">
    <property type="entry name" value="PsdUridine_synth_TruA"/>
</dbReference>
<dbReference type="eggNOG" id="COG0101">
    <property type="taxonomic scope" value="Bacteria"/>
</dbReference>
<keyword evidence="10" id="KW-1185">Reference proteome</keyword>
<dbReference type="Proteomes" id="UP000001505">
    <property type="component" value="Chromosome"/>
</dbReference>
<dbReference type="InterPro" id="IPR020103">
    <property type="entry name" value="PsdUridine_synth_cat_dom_sf"/>
</dbReference>
<comment type="similarity">
    <text evidence="1 4 7">Belongs to the tRNA pseudouridine synthase TruA family.</text>
</comment>
<dbReference type="Pfam" id="PF01416">
    <property type="entry name" value="PseudoU_synth_1"/>
    <property type="match status" value="2"/>
</dbReference>
<dbReference type="Gene3D" id="3.30.70.660">
    <property type="entry name" value="Pseudouridine synthase I, catalytic domain, C-terminal subdomain"/>
    <property type="match status" value="1"/>
</dbReference>
<organism evidence="9 10">
    <name type="scientific">Waddlia chondrophila (strain ATCC VR-1470 / WSU 86-1044)</name>
    <dbReference type="NCBI Taxonomy" id="716544"/>
    <lineage>
        <taxon>Bacteria</taxon>
        <taxon>Pseudomonadati</taxon>
        <taxon>Chlamydiota</taxon>
        <taxon>Chlamydiia</taxon>
        <taxon>Parachlamydiales</taxon>
        <taxon>Waddliaceae</taxon>
        <taxon>Waddlia</taxon>
    </lineage>
</organism>
<comment type="subunit">
    <text evidence="4">Homodimer.</text>
</comment>